<dbReference type="Gene3D" id="2.60.40.790">
    <property type="match status" value="1"/>
</dbReference>
<dbReference type="PANTHER" id="PTHR11527">
    <property type="entry name" value="HEAT-SHOCK PROTEIN 20 FAMILY MEMBER"/>
    <property type="match status" value="1"/>
</dbReference>
<evidence type="ECO:0000259" key="4">
    <source>
        <dbReference type="PROSITE" id="PS01031"/>
    </source>
</evidence>
<dbReference type="EMBL" id="JAYKXP010000055">
    <property type="protein sequence ID" value="KAK7034735.1"/>
    <property type="molecule type" value="Genomic_DNA"/>
</dbReference>
<evidence type="ECO:0000313" key="7">
    <source>
        <dbReference type="Proteomes" id="UP001383192"/>
    </source>
</evidence>
<keyword evidence="7" id="KW-1185">Reference proteome</keyword>
<dbReference type="PROSITE" id="PS01031">
    <property type="entry name" value="SHSP"/>
    <property type="match status" value="1"/>
</dbReference>
<name>A0AAW0CA87_9AGAR</name>
<organism evidence="6 7">
    <name type="scientific">Paramarasmius palmivorus</name>
    <dbReference type="NCBI Taxonomy" id="297713"/>
    <lineage>
        <taxon>Eukaryota</taxon>
        <taxon>Fungi</taxon>
        <taxon>Dikarya</taxon>
        <taxon>Basidiomycota</taxon>
        <taxon>Agaricomycotina</taxon>
        <taxon>Agaricomycetes</taxon>
        <taxon>Agaricomycetidae</taxon>
        <taxon>Agaricales</taxon>
        <taxon>Marasmiineae</taxon>
        <taxon>Marasmiaceae</taxon>
        <taxon>Paramarasmius</taxon>
    </lineage>
</organism>
<dbReference type="InterPro" id="IPR031107">
    <property type="entry name" value="Small_HSP"/>
</dbReference>
<evidence type="ECO:0000259" key="5">
    <source>
        <dbReference type="PROSITE" id="PS51203"/>
    </source>
</evidence>
<comment type="caution">
    <text evidence="6">The sequence shown here is derived from an EMBL/GenBank/DDBJ whole genome shotgun (WGS) entry which is preliminary data.</text>
</comment>
<dbReference type="InterPro" id="IPR008978">
    <property type="entry name" value="HSP20-like_chaperone"/>
</dbReference>
<feature type="domain" description="CS" evidence="5">
    <location>
        <begin position="47"/>
        <end position="154"/>
    </location>
</feature>
<dbReference type="Proteomes" id="UP001383192">
    <property type="component" value="Unassembled WGS sequence"/>
</dbReference>
<evidence type="ECO:0000313" key="6">
    <source>
        <dbReference type="EMBL" id="KAK7034735.1"/>
    </source>
</evidence>
<dbReference type="CDD" id="cd06464">
    <property type="entry name" value="ACD_sHsps-like"/>
    <property type="match status" value="1"/>
</dbReference>
<evidence type="ECO:0000256" key="2">
    <source>
        <dbReference type="PROSITE-ProRule" id="PRU00285"/>
    </source>
</evidence>
<reference evidence="6 7" key="1">
    <citation type="submission" date="2024-01" db="EMBL/GenBank/DDBJ databases">
        <title>A draft genome for a cacao thread blight-causing isolate of Paramarasmius palmivorus.</title>
        <authorList>
            <person name="Baruah I.K."/>
            <person name="Bukari Y."/>
            <person name="Amoako-Attah I."/>
            <person name="Meinhardt L.W."/>
            <person name="Bailey B.A."/>
            <person name="Cohen S.P."/>
        </authorList>
    </citation>
    <scope>NUCLEOTIDE SEQUENCE [LARGE SCALE GENOMIC DNA]</scope>
    <source>
        <strain evidence="6 7">GH-12</strain>
    </source>
</reference>
<dbReference type="InterPro" id="IPR007052">
    <property type="entry name" value="CS_dom"/>
</dbReference>
<evidence type="ECO:0000256" key="3">
    <source>
        <dbReference type="RuleBase" id="RU003616"/>
    </source>
</evidence>
<dbReference type="PROSITE" id="PS51203">
    <property type="entry name" value="CS"/>
    <property type="match status" value="1"/>
</dbReference>
<dbReference type="Pfam" id="PF00011">
    <property type="entry name" value="HSP20"/>
    <property type="match status" value="1"/>
</dbReference>
<evidence type="ECO:0000256" key="1">
    <source>
        <dbReference type="ARBA" id="ARBA00023016"/>
    </source>
</evidence>
<comment type="similarity">
    <text evidence="2 3">Belongs to the small heat shock protein (HSP20) family.</text>
</comment>
<protein>
    <recommendedName>
        <fullName evidence="8">Small heat shock protein</fullName>
    </recommendedName>
</protein>
<evidence type="ECO:0008006" key="8">
    <source>
        <dbReference type="Google" id="ProtNLM"/>
    </source>
</evidence>
<accession>A0AAW0CA87</accession>
<dbReference type="InterPro" id="IPR002068">
    <property type="entry name" value="A-crystallin/Hsp20_dom"/>
</dbReference>
<dbReference type="SUPFAM" id="SSF49764">
    <property type="entry name" value="HSP20-like chaperones"/>
    <property type="match status" value="1"/>
</dbReference>
<keyword evidence="1" id="KW-0346">Stress response</keyword>
<proteinExistence type="inferred from homology"/>
<sequence length="156" mass="17632">MSSLYYYEPSYNFDRFFDEVFSRTGRPSPADGGEASQKRSNNAVAQAFKPRMDLYEDAKNNVVTATFELPGLKKEDVQIDVHNGRLTITGESKISEEHETDGYAVRERSFGKFSRTLRLPQNVKEEEIKASLEDGILTVTFPKAAKEDAPKRITIS</sequence>
<feature type="domain" description="SHSP" evidence="4">
    <location>
        <begin position="43"/>
        <end position="156"/>
    </location>
</feature>
<gene>
    <name evidence="6" type="ORF">VNI00_012142</name>
</gene>
<dbReference type="AlphaFoldDB" id="A0AAW0CA87"/>